<feature type="compositionally biased region" description="Polar residues" evidence="2">
    <location>
        <begin position="30"/>
        <end position="46"/>
    </location>
</feature>
<evidence type="ECO:0000259" key="3">
    <source>
        <dbReference type="Pfam" id="PF21007"/>
    </source>
</evidence>
<keyword evidence="1" id="KW-0175">Coiled coil</keyword>
<evidence type="ECO:0000256" key="1">
    <source>
        <dbReference type="SAM" id="Coils"/>
    </source>
</evidence>
<feature type="compositionally biased region" description="Basic and acidic residues" evidence="2">
    <location>
        <begin position="89"/>
        <end position="106"/>
    </location>
</feature>
<dbReference type="EMBL" id="JXXN02000246">
    <property type="protein sequence ID" value="THD28060.1"/>
    <property type="molecule type" value="Genomic_DNA"/>
</dbReference>
<dbReference type="GO" id="GO:0090162">
    <property type="term" value="P:establishment of epithelial cell polarity"/>
    <property type="evidence" value="ECO:0007669"/>
    <property type="project" value="InterPro"/>
</dbReference>
<comment type="caution">
    <text evidence="4">The sequence shown here is derived from an EMBL/GenBank/DDBJ whole genome shotgun (WGS) entry which is preliminary data.</text>
</comment>
<dbReference type="GO" id="GO:0060271">
    <property type="term" value="P:cilium assembly"/>
    <property type="evidence" value="ECO:0007669"/>
    <property type="project" value="InterPro"/>
</dbReference>
<evidence type="ECO:0000313" key="4">
    <source>
        <dbReference type="EMBL" id="THD28060.1"/>
    </source>
</evidence>
<evidence type="ECO:0000313" key="5">
    <source>
        <dbReference type="Proteomes" id="UP000230066"/>
    </source>
</evidence>
<feature type="region of interest" description="Disordered" evidence="2">
    <location>
        <begin position="159"/>
        <end position="178"/>
    </location>
</feature>
<sequence length="757" mass="87919">MSRSSNKSRKSVLDQLIEPFGEDDVLGSPGTKQGTERNQTPKTVGNNFDEETENRTDSLPVSNSIKRTVRFSDSVKVDLLGENGQSVAAEDKPKSDTRPLTADRSKPPVIPSVRSRPHTAPGLSTDVKSSLENLLLDDVSPERPRQTDEMDEFAKVFQSTSRTRIRRPSSLDSIGRSGDSIGFASKQWKEGRKTEAENHFKSQENLSTFVNVDLEARMKRMELEKANLESLLELMKKQHQEELSVVEQAAKSKVELIEEGAKRRESRLKEELKYVEEQRKERLAQLEQQRDQLASELTTKLNEARSHGDQEMARVKALHEDELNRLKMSQEQTIEQVRQACEQEMRVRGELQPNTEQLKRLLEMLSNAAQELSHVEQERSREFTARNEQLIRRENALRIAEEKFSLREDELDHERKQTTDILAKLEVQLKENAKLMAEDRWSIKQEQNRLAKLQTTLEEERRSVVEQAGRERGEIHELVNNFLAEHRRLQAKNCEERSVLAAEHQKLRSEQIAWEETRRADEERLRQAKEEINAMKETLTAERRRLDERVNQLRIDEVKLEETRRQLDIVRCDLAREQESLNSRNEYVSQQLSEINQRAESVAQAERALDEAEARQRKLQTEQGKQFSELQIRMEKMHEAETKLILERKELAREHAELTRLRHEVMSGQAKVLCASCQVPVREYDPSRPRSRPRAESAVRNKARRSLLSEADMRASLMDDQSLRKLRVSQEEDAQFLAAEKRYLQRIKQATKELTAK</sequence>
<protein>
    <submittedName>
        <fullName evidence="4">Fas-binding factor 1</fullName>
    </submittedName>
</protein>
<feature type="compositionally biased region" description="Basic and acidic residues" evidence="2">
    <location>
        <begin position="683"/>
        <end position="699"/>
    </location>
</feature>
<feature type="coiled-coil region" evidence="1">
    <location>
        <begin position="211"/>
        <end position="378"/>
    </location>
</feature>
<feature type="region of interest" description="Disordered" evidence="2">
    <location>
        <begin position="1"/>
        <end position="125"/>
    </location>
</feature>
<feature type="compositionally biased region" description="Basic residues" evidence="2">
    <location>
        <begin position="1"/>
        <end position="10"/>
    </location>
</feature>
<feature type="compositionally biased region" description="Polar residues" evidence="2">
    <location>
        <begin position="57"/>
        <end position="66"/>
    </location>
</feature>
<dbReference type="GO" id="GO:0036064">
    <property type="term" value="C:ciliary basal body"/>
    <property type="evidence" value="ECO:0007669"/>
    <property type="project" value="TreeGrafter"/>
</dbReference>
<dbReference type="Proteomes" id="UP000230066">
    <property type="component" value="Unassembled WGS sequence"/>
</dbReference>
<keyword evidence="5" id="KW-1185">Reference proteome</keyword>
<dbReference type="PANTHER" id="PTHR33689:SF1">
    <property type="entry name" value="FAS-BINDING FACTOR 1"/>
    <property type="match status" value="1"/>
</dbReference>
<reference evidence="4" key="1">
    <citation type="submission" date="2019-03" db="EMBL/GenBank/DDBJ databases">
        <title>Improved annotation for the trematode Fasciola hepatica.</title>
        <authorList>
            <person name="Choi Y.-J."/>
            <person name="Martin J."/>
            <person name="Mitreva M."/>
        </authorList>
    </citation>
    <scope>NUCLEOTIDE SEQUENCE [LARGE SCALE GENOMIC DNA]</scope>
</reference>
<dbReference type="AlphaFoldDB" id="A0A4E0S3T4"/>
<organism evidence="4 5">
    <name type="scientific">Fasciola hepatica</name>
    <name type="common">Liver fluke</name>
    <dbReference type="NCBI Taxonomy" id="6192"/>
    <lineage>
        <taxon>Eukaryota</taxon>
        <taxon>Metazoa</taxon>
        <taxon>Spiralia</taxon>
        <taxon>Lophotrochozoa</taxon>
        <taxon>Platyhelminthes</taxon>
        <taxon>Trematoda</taxon>
        <taxon>Digenea</taxon>
        <taxon>Plagiorchiida</taxon>
        <taxon>Echinostomata</taxon>
        <taxon>Echinostomatoidea</taxon>
        <taxon>Fasciolidae</taxon>
        <taxon>Fasciola</taxon>
    </lineage>
</organism>
<feature type="domain" description="Fas-binding factor 1 C-terminal" evidence="3">
    <location>
        <begin position="221"/>
        <end position="749"/>
    </location>
</feature>
<dbReference type="Pfam" id="PF21007">
    <property type="entry name" value="FBF1"/>
    <property type="match status" value="1"/>
</dbReference>
<dbReference type="PANTHER" id="PTHR33689">
    <property type="entry name" value="FAS-BINDING FACTOR 1"/>
    <property type="match status" value="1"/>
</dbReference>
<proteinExistence type="predicted"/>
<accession>A0A4E0S3T4</accession>
<dbReference type="GO" id="GO:0005814">
    <property type="term" value="C:centriole"/>
    <property type="evidence" value="ECO:0007669"/>
    <property type="project" value="TreeGrafter"/>
</dbReference>
<gene>
    <name evidence="4" type="ORF">D915_001175</name>
</gene>
<feature type="coiled-coil region" evidence="1">
    <location>
        <begin position="518"/>
        <end position="622"/>
    </location>
</feature>
<name>A0A4E0S3T4_FASHE</name>
<dbReference type="GO" id="GO:0097539">
    <property type="term" value="C:ciliary transition fiber"/>
    <property type="evidence" value="ECO:0007669"/>
    <property type="project" value="InterPro"/>
</dbReference>
<feature type="region of interest" description="Disordered" evidence="2">
    <location>
        <begin position="683"/>
        <end position="706"/>
    </location>
</feature>
<evidence type="ECO:0000256" key="2">
    <source>
        <dbReference type="SAM" id="MobiDB-lite"/>
    </source>
</evidence>
<dbReference type="InterPro" id="IPR049390">
    <property type="entry name" value="FBF1_C"/>
</dbReference>
<dbReference type="InterPro" id="IPR033561">
    <property type="entry name" value="FBF1"/>
</dbReference>